<evidence type="ECO:0000313" key="2">
    <source>
        <dbReference type="EMBL" id="KAK0657411.1"/>
    </source>
</evidence>
<gene>
    <name evidence="2" type="ORF">B0T16DRAFT_401651</name>
</gene>
<feature type="compositionally biased region" description="Low complexity" evidence="1">
    <location>
        <begin position="45"/>
        <end position="62"/>
    </location>
</feature>
<feature type="region of interest" description="Disordered" evidence="1">
    <location>
        <begin position="129"/>
        <end position="197"/>
    </location>
</feature>
<feature type="region of interest" description="Disordered" evidence="1">
    <location>
        <begin position="30"/>
        <end position="116"/>
    </location>
</feature>
<evidence type="ECO:0000313" key="3">
    <source>
        <dbReference type="Proteomes" id="UP001174936"/>
    </source>
</evidence>
<protein>
    <submittedName>
        <fullName evidence="2">Uncharacterized protein</fullName>
    </submittedName>
</protein>
<comment type="caution">
    <text evidence="2">The sequence shown here is derived from an EMBL/GenBank/DDBJ whole genome shotgun (WGS) entry which is preliminary data.</text>
</comment>
<proteinExistence type="predicted"/>
<accession>A0AA40CZP1</accession>
<name>A0AA40CZP1_9PEZI</name>
<dbReference type="Proteomes" id="UP001174936">
    <property type="component" value="Unassembled WGS sequence"/>
</dbReference>
<dbReference type="AlphaFoldDB" id="A0AA40CZP1"/>
<sequence length="381" mass="41183">MNRHAWQTGRRALDTSRSWLSTPTTDFFHITPTLTRGRKPFSSTSTSQAENTPSSSSSTTKSGNALRPSPRERSQAAASQISQLRGLRPAPIDARSLGGAPSPSGPGLARRAPIDPSKLITMRSIRGGALRGDSFSGRGGGAFVRRDGAAGAPATGARQWGPGARRGGLRTRGRGGRKGGRDDKKKKKKEQFEDEQGKMVLTPEEQALMNQIEQGVVEDYVPKLTAKEILGYGPAVASDTRTAKVETVMHAMRMLGGARTFNSDAGVTGDTREVVTRLYHEKKPVFFNSAEEKAWMESSQKGMKIKGPKYDTKKAIIDLTVLGKYEKPGFVDAKDTIAMVTKYHGQSTSYKTSDSAKFIGKIKELLPVDTTAKAVPKQKTA</sequence>
<feature type="compositionally biased region" description="Low complexity" evidence="1">
    <location>
        <begin position="94"/>
        <end position="110"/>
    </location>
</feature>
<keyword evidence="3" id="KW-1185">Reference proteome</keyword>
<reference evidence="2" key="1">
    <citation type="submission" date="2023-06" db="EMBL/GenBank/DDBJ databases">
        <title>Genome-scale phylogeny and comparative genomics of the fungal order Sordariales.</title>
        <authorList>
            <consortium name="Lawrence Berkeley National Laboratory"/>
            <person name="Hensen N."/>
            <person name="Bonometti L."/>
            <person name="Westerberg I."/>
            <person name="Brannstrom I.O."/>
            <person name="Guillou S."/>
            <person name="Cros-Aarteil S."/>
            <person name="Calhoun S."/>
            <person name="Haridas S."/>
            <person name="Kuo A."/>
            <person name="Mondo S."/>
            <person name="Pangilinan J."/>
            <person name="Riley R."/>
            <person name="Labutti K."/>
            <person name="Andreopoulos B."/>
            <person name="Lipzen A."/>
            <person name="Chen C."/>
            <person name="Yanf M."/>
            <person name="Daum C."/>
            <person name="Ng V."/>
            <person name="Clum A."/>
            <person name="Steindorff A."/>
            <person name="Ohm R."/>
            <person name="Martin F."/>
            <person name="Silar P."/>
            <person name="Natvig D."/>
            <person name="Lalanne C."/>
            <person name="Gautier V."/>
            <person name="Ament-Velasquez S.L."/>
            <person name="Kruys A."/>
            <person name="Hutchinson M.I."/>
            <person name="Powell A.J."/>
            <person name="Barry K."/>
            <person name="Miller A.N."/>
            <person name="Grigoriev I.V."/>
            <person name="Debuchy R."/>
            <person name="Gladieux P."/>
            <person name="Thoren M.H."/>
            <person name="Johannesson H."/>
        </authorList>
    </citation>
    <scope>NUCLEOTIDE SEQUENCE</scope>
    <source>
        <strain evidence="2">SMH2532-1</strain>
    </source>
</reference>
<organism evidence="2 3">
    <name type="scientific">Cercophora newfieldiana</name>
    <dbReference type="NCBI Taxonomy" id="92897"/>
    <lineage>
        <taxon>Eukaryota</taxon>
        <taxon>Fungi</taxon>
        <taxon>Dikarya</taxon>
        <taxon>Ascomycota</taxon>
        <taxon>Pezizomycotina</taxon>
        <taxon>Sordariomycetes</taxon>
        <taxon>Sordariomycetidae</taxon>
        <taxon>Sordariales</taxon>
        <taxon>Lasiosphaeriaceae</taxon>
        <taxon>Cercophora</taxon>
    </lineage>
</organism>
<evidence type="ECO:0000256" key="1">
    <source>
        <dbReference type="SAM" id="MobiDB-lite"/>
    </source>
</evidence>
<feature type="compositionally biased region" description="Basic residues" evidence="1">
    <location>
        <begin position="167"/>
        <end position="189"/>
    </location>
</feature>
<dbReference type="EMBL" id="JAULSV010000001">
    <property type="protein sequence ID" value="KAK0657411.1"/>
    <property type="molecule type" value="Genomic_DNA"/>
</dbReference>